<proteinExistence type="predicted"/>
<name>A0ABS8JE71_9GAMM</name>
<dbReference type="RefSeq" id="WP_230525546.1">
    <property type="nucleotide sequence ID" value="NZ_JAJGAK010000001.1"/>
</dbReference>
<evidence type="ECO:0000313" key="1">
    <source>
        <dbReference type="EMBL" id="MCC8361901.1"/>
    </source>
</evidence>
<keyword evidence="2" id="KW-1185">Reference proteome</keyword>
<comment type="caution">
    <text evidence="1">The sequence shown here is derived from an EMBL/GenBank/DDBJ whole genome shotgun (WGS) entry which is preliminary data.</text>
</comment>
<dbReference type="EMBL" id="JAJGAK010000001">
    <property type="protein sequence ID" value="MCC8361901.1"/>
    <property type="molecule type" value="Genomic_DNA"/>
</dbReference>
<gene>
    <name evidence="1" type="ORF">LK996_02225</name>
</gene>
<sequence>MNDITSHDEKAWTGREVAKARRELERDISMALGSTVIAFTRLEFDVAMLLAWQDGGREEEQNSELAAAMYFAARVATLGDLAKRKFGSASSEFERYANWIDEVNGLRKIRNCLVHGRWGFKAMEGTAVNVVGLPAADQMVNDYRPHDLLTFRDNILRASKELHHLTRDIPV</sequence>
<accession>A0ABS8JE71</accession>
<protein>
    <recommendedName>
        <fullName evidence="3">RiboL-PSP-HEPN domain-containing protein</fullName>
    </recommendedName>
</protein>
<dbReference type="Proteomes" id="UP001165293">
    <property type="component" value="Unassembled WGS sequence"/>
</dbReference>
<evidence type="ECO:0008006" key="3">
    <source>
        <dbReference type="Google" id="ProtNLM"/>
    </source>
</evidence>
<evidence type="ECO:0000313" key="2">
    <source>
        <dbReference type="Proteomes" id="UP001165293"/>
    </source>
</evidence>
<organism evidence="1 2">
    <name type="scientific">Noviluteimonas lactosilytica</name>
    <dbReference type="NCBI Taxonomy" id="2888523"/>
    <lineage>
        <taxon>Bacteria</taxon>
        <taxon>Pseudomonadati</taxon>
        <taxon>Pseudomonadota</taxon>
        <taxon>Gammaproteobacteria</taxon>
        <taxon>Lysobacterales</taxon>
        <taxon>Lysobacteraceae</taxon>
        <taxon>Noviluteimonas</taxon>
    </lineage>
</organism>
<reference evidence="1" key="1">
    <citation type="submission" date="2021-10" db="EMBL/GenBank/DDBJ databases">
        <authorList>
            <person name="Lyu M."/>
            <person name="Wang X."/>
            <person name="Meng X."/>
            <person name="Xu K."/>
        </authorList>
    </citation>
    <scope>NUCLEOTIDE SEQUENCE</scope>
    <source>
        <strain evidence="1">A6</strain>
    </source>
</reference>